<dbReference type="AlphaFoldDB" id="A0A7E4UVM0"/>
<feature type="transmembrane region" description="Helical" evidence="1">
    <location>
        <begin position="20"/>
        <end position="38"/>
    </location>
</feature>
<sequence>MPAGAIEIASIFCDRNGLNIVLLIVNVSLTIFSSYVIITKSKSLGKFKYYVLSQNVIGSFTSFTLIIVNPVLLPPHYCFFVVSIKS</sequence>
<keyword evidence="1" id="KW-1133">Transmembrane helix</keyword>
<keyword evidence="1" id="KW-0812">Transmembrane</keyword>
<evidence type="ECO:0000313" key="2">
    <source>
        <dbReference type="Proteomes" id="UP000492821"/>
    </source>
</evidence>
<evidence type="ECO:0000313" key="3">
    <source>
        <dbReference type="WBParaSite" id="Pan_g1301.t1"/>
    </source>
</evidence>
<organism evidence="2 3">
    <name type="scientific">Panagrellus redivivus</name>
    <name type="common">Microworm</name>
    <dbReference type="NCBI Taxonomy" id="6233"/>
    <lineage>
        <taxon>Eukaryota</taxon>
        <taxon>Metazoa</taxon>
        <taxon>Ecdysozoa</taxon>
        <taxon>Nematoda</taxon>
        <taxon>Chromadorea</taxon>
        <taxon>Rhabditida</taxon>
        <taxon>Tylenchina</taxon>
        <taxon>Panagrolaimomorpha</taxon>
        <taxon>Panagrolaimoidea</taxon>
        <taxon>Panagrolaimidae</taxon>
        <taxon>Panagrellus</taxon>
    </lineage>
</organism>
<keyword evidence="2" id="KW-1185">Reference proteome</keyword>
<accession>A0A7E4UVM0</accession>
<proteinExistence type="predicted"/>
<dbReference type="Proteomes" id="UP000492821">
    <property type="component" value="Unassembled WGS sequence"/>
</dbReference>
<name>A0A7E4UVM0_PANRE</name>
<feature type="transmembrane region" description="Helical" evidence="1">
    <location>
        <begin position="50"/>
        <end position="73"/>
    </location>
</feature>
<evidence type="ECO:0000256" key="1">
    <source>
        <dbReference type="SAM" id="Phobius"/>
    </source>
</evidence>
<dbReference type="WBParaSite" id="Pan_g1301.t1">
    <property type="protein sequence ID" value="Pan_g1301.t1"/>
    <property type="gene ID" value="Pan_g1301"/>
</dbReference>
<reference evidence="3" key="2">
    <citation type="submission" date="2020-10" db="UniProtKB">
        <authorList>
            <consortium name="WormBaseParasite"/>
        </authorList>
    </citation>
    <scope>IDENTIFICATION</scope>
</reference>
<reference evidence="2" key="1">
    <citation type="journal article" date="2013" name="Genetics">
        <title>The draft genome and transcriptome of Panagrellus redivivus are shaped by the harsh demands of a free-living lifestyle.</title>
        <authorList>
            <person name="Srinivasan J."/>
            <person name="Dillman A.R."/>
            <person name="Macchietto M.G."/>
            <person name="Heikkinen L."/>
            <person name="Lakso M."/>
            <person name="Fracchia K.M."/>
            <person name="Antoshechkin I."/>
            <person name="Mortazavi A."/>
            <person name="Wong G."/>
            <person name="Sternberg P.W."/>
        </authorList>
    </citation>
    <scope>NUCLEOTIDE SEQUENCE [LARGE SCALE GENOMIC DNA]</scope>
    <source>
        <strain evidence="2">MT8872</strain>
    </source>
</reference>
<keyword evidence="1" id="KW-0472">Membrane</keyword>
<protein>
    <submittedName>
        <fullName evidence="3">7TM_GPCR_Srx domain-containing protein</fullName>
    </submittedName>
</protein>